<comment type="similarity">
    <text evidence="1">Belongs to the Mg-chelatase subunits D/I family. ComM subfamily.</text>
</comment>
<dbReference type="KEGG" id="esa:ESA_03789"/>
<dbReference type="Gene3D" id="3.40.50.300">
    <property type="entry name" value="P-loop containing nucleotide triphosphate hydrolases"/>
    <property type="match status" value="1"/>
</dbReference>
<dbReference type="InterPro" id="IPR004482">
    <property type="entry name" value="Mg_chelat-rel"/>
</dbReference>
<dbReference type="FunFam" id="3.40.50.300:FF:001404">
    <property type="entry name" value="Magnesium chelatase family protein"/>
    <property type="match status" value="1"/>
</dbReference>
<feature type="transmembrane region" description="Helical" evidence="3">
    <location>
        <begin position="26"/>
        <end position="46"/>
    </location>
</feature>
<name>A7MLA0_CROS8</name>
<gene>
    <name evidence="5" type="ordered locus">ESA_03789</name>
</gene>
<dbReference type="Gene3D" id="3.30.230.10">
    <property type="match status" value="1"/>
</dbReference>
<evidence type="ECO:0000256" key="2">
    <source>
        <dbReference type="ARBA" id="ARBA00071090"/>
    </source>
</evidence>
<dbReference type="SUPFAM" id="SSF54211">
    <property type="entry name" value="Ribosomal protein S5 domain 2-like"/>
    <property type="match status" value="1"/>
</dbReference>
<dbReference type="InterPro" id="IPR014721">
    <property type="entry name" value="Ribsml_uS5_D2-typ_fold_subgr"/>
</dbReference>
<dbReference type="InterPro" id="IPR025158">
    <property type="entry name" value="Mg_chelat-rel_C"/>
</dbReference>
<dbReference type="EMBL" id="CP000783">
    <property type="protein sequence ID" value="ABU78981.1"/>
    <property type="molecule type" value="Genomic_DNA"/>
</dbReference>
<dbReference type="PANTHER" id="PTHR32039">
    <property type="entry name" value="MAGNESIUM-CHELATASE SUBUNIT CHLI"/>
    <property type="match status" value="1"/>
</dbReference>
<dbReference type="Pfam" id="PF01078">
    <property type="entry name" value="Mg_chelatase"/>
    <property type="match status" value="1"/>
</dbReference>
<dbReference type="HOGENOM" id="CLU_026145_1_1_6"/>
<dbReference type="InterPro" id="IPR045006">
    <property type="entry name" value="CHLI-like"/>
</dbReference>
<keyword evidence="3" id="KW-1133">Transmembrane helix</keyword>
<evidence type="ECO:0000256" key="1">
    <source>
        <dbReference type="ARBA" id="ARBA00006354"/>
    </source>
</evidence>
<feature type="domain" description="AAA+ ATPase" evidence="4">
    <location>
        <begin position="249"/>
        <end position="429"/>
    </location>
</feature>
<dbReference type="NCBIfam" id="TIGR00368">
    <property type="entry name" value="YifB family Mg chelatase-like AAA ATPase"/>
    <property type="match status" value="1"/>
</dbReference>
<dbReference type="InterPro" id="IPR000523">
    <property type="entry name" value="Mg_chelatse_chII-like_cat_dom"/>
</dbReference>
<dbReference type="AlphaFoldDB" id="A7MLA0"/>
<dbReference type="Proteomes" id="UP000000260">
    <property type="component" value="Chromosome"/>
</dbReference>
<evidence type="ECO:0000256" key="3">
    <source>
        <dbReference type="SAM" id="Phobius"/>
    </source>
</evidence>
<dbReference type="PANTHER" id="PTHR32039:SF7">
    <property type="entry name" value="COMPETENCE PROTEIN COMM"/>
    <property type="match status" value="1"/>
</dbReference>
<dbReference type="SMART" id="SM00382">
    <property type="entry name" value="AAA"/>
    <property type="match status" value="1"/>
</dbReference>
<evidence type="ECO:0000259" key="4">
    <source>
        <dbReference type="SMART" id="SM00382"/>
    </source>
</evidence>
<dbReference type="Pfam" id="PF13541">
    <property type="entry name" value="ChlI"/>
    <property type="match status" value="1"/>
</dbReference>
<dbReference type="Pfam" id="PF13335">
    <property type="entry name" value="Mg_chelatase_C"/>
    <property type="match status" value="1"/>
</dbReference>
<dbReference type="SUPFAM" id="SSF52540">
    <property type="entry name" value="P-loop containing nucleoside triphosphate hydrolases"/>
    <property type="match status" value="1"/>
</dbReference>
<proteinExistence type="inferred from homology"/>
<dbReference type="InterPro" id="IPR020568">
    <property type="entry name" value="Ribosomal_Su5_D2-typ_SF"/>
</dbReference>
<dbReference type="InterPro" id="IPR027417">
    <property type="entry name" value="P-loop_NTPase"/>
</dbReference>
<dbReference type="GO" id="GO:0005524">
    <property type="term" value="F:ATP binding"/>
    <property type="evidence" value="ECO:0007669"/>
    <property type="project" value="InterPro"/>
</dbReference>
<organism evidence="5 6">
    <name type="scientific">Cronobacter sakazakii (strain ATCC BAA-894)</name>
    <name type="common">Enterobacter sakazakii</name>
    <dbReference type="NCBI Taxonomy" id="290339"/>
    <lineage>
        <taxon>Bacteria</taxon>
        <taxon>Pseudomonadati</taxon>
        <taxon>Pseudomonadota</taxon>
        <taxon>Gammaproteobacteria</taxon>
        <taxon>Enterobacterales</taxon>
        <taxon>Enterobacteriaceae</taxon>
        <taxon>Cronobacter</taxon>
    </lineage>
</organism>
<sequence length="546" mass="59608">MQIENVQFFTLKCCYLHRKNTKFNSIWHLILTMILLSGGVMSLSVIHTRAALGVKAPLVTVEVHISAGLPGLTIVGLPETTVKEARDRVRSALINSGYEFPAKKITINLAPADLPKEGGRYDLPIAIALLAASEQLSASHLGEYEFVGELALTGALRGVPGAISAAIEALGCKRKIIVAPDNGPEVGLINKEGCLVAYHLQEVCAFLEGKTQLECAEPSGFEFREPAGDLGEVIGQPQGKRALELTAAGGHNLLFIGPPGTGKTMLASRLNGLLPPLSDQEALESAAILSLVNPVSLHHQWRQRPFRAPHHSASLNAMVGGGAIPAPGEISLAHNGVLFLDELPEFERRVLDALREPIESGQIHLSRTRAKLTYPARFQLIAAMNPSPTGHYKGNHNRCSPEQTLRYLGRLSGPFLDRFDLSLEIPLPPPGMLSQAGQTGESSAQVRERVIVSRERQLARQGKLNAMLDNREIRQFCVISPEDAQWLEAALIKLGLSVRAWQRLLKVARTIADCEQKQWIGREHLQEALSYRAIDRMLAHLQNMMA</sequence>
<evidence type="ECO:0000313" key="5">
    <source>
        <dbReference type="EMBL" id="ABU78981.1"/>
    </source>
</evidence>
<dbReference type="NCBIfam" id="NF007365">
    <property type="entry name" value="PRK09862.1"/>
    <property type="match status" value="1"/>
</dbReference>
<keyword evidence="3" id="KW-0812">Transmembrane</keyword>
<keyword evidence="6" id="KW-1185">Reference proteome</keyword>
<reference evidence="5 6" key="1">
    <citation type="journal article" date="2010" name="PLoS ONE">
        <title>Genome sequence of Cronobacter sakazakii BAA-894 and comparative genomic hybridization analysis with other Cronobacter species.</title>
        <authorList>
            <person name="Kucerova E."/>
            <person name="Clifton S.W."/>
            <person name="Xia X.Q."/>
            <person name="Long F."/>
            <person name="Porwollik S."/>
            <person name="Fulton L."/>
            <person name="Fronick C."/>
            <person name="Minx P."/>
            <person name="Kyung K."/>
            <person name="Warren W."/>
            <person name="Fulton R."/>
            <person name="Feng D."/>
            <person name="Wollam A."/>
            <person name="Shah N."/>
            <person name="Bhonagiri V."/>
            <person name="Nash W.E."/>
            <person name="Hallsworth-Pepin K."/>
            <person name="Wilson R.K."/>
            <person name="McClelland M."/>
            <person name="Forsythe S.J."/>
        </authorList>
    </citation>
    <scope>NUCLEOTIDE SEQUENCE [LARGE SCALE GENOMIC DNA]</scope>
    <source>
        <strain evidence="5 6">ATCC BAA-894</strain>
    </source>
</reference>
<dbReference type="InterPro" id="IPR003593">
    <property type="entry name" value="AAA+_ATPase"/>
</dbReference>
<evidence type="ECO:0000313" key="6">
    <source>
        <dbReference type="Proteomes" id="UP000000260"/>
    </source>
</evidence>
<protein>
    <recommendedName>
        <fullName evidence="2">Uncharacterized protein YifB</fullName>
    </recommendedName>
</protein>
<keyword evidence="3" id="KW-0472">Membrane</keyword>
<accession>A7MLA0</accession>